<reference evidence="1 2" key="1">
    <citation type="submission" date="2017-03" db="EMBL/GenBank/DDBJ databases">
        <title>WGS assembly of Porphyra umbilicalis.</title>
        <authorList>
            <person name="Brawley S.H."/>
            <person name="Blouin N.A."/>
            <person name="Ficko-Blean E."/>
            <person name="Wheeler G.L."/>
            <person name="Lohr M."/>
            <person name="Goodson H.V."/>
            <person name="Jenkins J.W."/>
            <person name="Blaby-Haas C.E."/>
            <person name="Helliwell K.E."/>
            <person name="Chan C."/>
            <person name="Marriage T."/>
            <person name="Bhattacharya D."/>
            <person name="Klein A.S."/>
            <person name="Badis Y."/>
            <person name="Brodie J."/>
            <person name="Cao Y."/>
            <person name="Collen J."/>
            <person name="Dittami S.M."/>
            <person name="Gachon C.M."/>
            <person name="Green B.R."/>
            <person name="Karpowicz S."/>
            <person name="Kim J.W."/>
            <person name="Kudahl U."/>
            <person name="Lin S."/>
            <person name="Michel G."/>
            <person name="Mittag M."/>
            <person name="Olson B.J."/>
            <person name="Pangilinan J."/>
            <person name="Peng Y."/>
            <person name="Qiu H."/>
            <person name="Shu S."/>
            <person name="Singer J.T."/>
            <person name="Smith A.G."/>
            <person name="Sprecher B.N."/>
            <person name="Wagner V."/>
            <person name="Wang W."/>
            <person name="Wang Z.-Y."/>
            <person name="Yan J."/>
            <person name="Yarish C."/>
            <person name="Zoeuner-Riek S."/>
            <person name="Zhuang Y."/>
            <person name="Zou Y."/>
            <person name="Lindquist E.A."/>
            <person name="Grimwood J."/>
            <person name="Barry K."/>
            <person name="Rokhsar D.S."/>
            <person name="Schmutz J."/>
            <person name="Stiller J.W."/>
            <person name="Grossman A.R."/>
            <person name="Prochnik S.E."/>
        </authorList>
    </citation>
    <scope>NUCLEOTIDE SEQUENCE [LARGE SCALE GENOMIC DNA]</scope>
    <source>
        <strain evidence="1">4086291</strain>
    </source>
</reference>
<proteinExistence type="predicted"/>
<accession>A0A1X6PH95</accession>
<dbReference type="AlphaFoldDB" id="A0A1X6PH95"/>
<name>A0A1X6PH95_PORUM</name>
<sequence>MPSEVLTSTLVLEPLFEQLAELVKMCHVSVGQQGLCGSCACLRVYGEGVLRTPEVLQDGKAAGVINAEKTEQMRNVVRNKAKLYIKQLHWLQGLLPTEIKTPEEATSENLRSFVLSQTERAMLMETRIEGADVVGWPSNHPIRTPSKARINTLRTLLGAMVRHVPAVVTIADIILNTTHFD</sequence>
<evidence type="ECO:0000313" key="2">
    <source>
        <dbReference type="Proteomes" id="UP000218209"/>
    </source>
</evidence>
<keyword evidence="2" id="KW-1185">Reference proteome</keyword>
<dbReference type="EMBL" id="KV918779">
    <property type="protein sequence ID" value="OSX80200.1"/>
    <property type="molecule type" value="Genomic_DNA"/>
</dbReference>
<organism evidence="1 2">
    <name type="scientific">Porphyra umbilicalis</name>
    <name type="common">Purple laver</name>
    <name type="synonym">Red alga</name>
    <dbReference type="NCBI Taxonomy" id="2786"/>
    <lineage>
        <taxon>Eukaryota</taxon>
        <taxon>Rhodophyta</taxon>
        <taxon>Bangiophyceae</taxon>
        <taxon>Bangiales</taxon>
        <taxon>Bangiaceae</taxon>
        <taxon>Porphyra</taxon>
    </lineage>
</organism>
<dbReference type="Proteomes" id="UP000218209">
    <property type="component" value="Unassembled WGS sequence"/>
</dbReference>
<gene>
    <name evidence="1" type="ORF">BU14_0057s0021</name>
</gene>
<protein>
    <submittedName>
        <fullName evidence="1">Uncharacterized protein</fullName>
    </submittedName>
</protein>
<evidence type="ECO:0000313" key="1">
    <source>
        <dbReference type="EMBL" id="OSX80200.1"/>
    </source>
</evidence>